<dbReference type="Pfam" id="PF20501">
    <property type="entry name" value="MbhE"/>
    <property type="match status" value="1"/>
</dbReference>
<evidence type="ECO:0000313" key="2">
    <source>
        <dbReference type="EMBL" id="EEG78156.1"/>
    </source>
</evidence>
<dbReference type="Proteomes" id="UP000006443">
    <property type="component" value="Unassembled WGS sequence"/>
</dbReference>
<comment type="caution">
    <text evidence="2">The sequence shown here is derived from an EMBL/GenBank/DDBJ whole genome shotgun (WGS) entry which is preliminary data.</text>
</comment>
<accession>C0GEX4</accession>
<proteinExistence type="predicted"/>
<evidence type="ECO:0000259" key="1">
    <source>
        <dbReference type="Pfam" id="PF20501"/>
    </source>
</evidence>
<keyword evidence="3" id="KW-1185">Reference proteome</keyword>
<dbReference type="eggNOG" id="COG2111">
    <property type="taxonomic scope" value="Bacteria"/>
</dbReference>
<dbReference type="OrthoDB" id="9798859at2"/>
<dbReference type="InterPro" id="IPR046806">
    <property type="entry name" value="MrpA_C/MbhE"/>
</dbReference>
<name>C0GEX4_DETAL</name>
<dbReference type="STRING" id="555088.DealDRAFT_1033"/>
<dbReference type="AlphaFoldDB" id="C0GEX4"/>
<sequence length="89" mass="9549">MRKILTVVLLAVIGIMLVVTVLEMPAIGDPNNPTNNEVPQRYLEQGIEETGAVNMIASIITDYRAFDTIGEATVLFVAIAAAIANLKAH</sequence>
<dbReference type="RefSeq" id="WP_008515498.1">
    <property type="nucleotide sequence ID" value="NZ_ACJM01000004.1"/>
</dbReference>
<protein>
    <recommendedName>
        <fullName evidence="1">MrpA C-terminal/MbhE domain-containing protein</fullName>
    </recommendedName>
</protein>
<dbReference type="EMBL" id="ACJM01000004">
    <property type="protein sequence ID" value="EEG78156.1"/>
    <property type="molecule type" value="Genomic_DNA"/>
</dbReference>
<evidence type="ECO:0000313" key="3">
    <source>
        <dbReference type="Proteomes" id="UP000006443"/>
    </source>
</evidence>
<feature type="domain" description="MrpA C-terminal/MbhE" evidence="1">
    <location>
        <begin position="32"/>
        <end position="79"/>
    </location>
</feature>
<reference evidence="2 3" key="1">
    <citation type="submission" date="2009-02" db="EMBL/GenBank/DDBJ databases">
        <title>Sequencing of the draft genome and assembly of Dethiobacter alkaliphilus AHT 1.</title>
        <authorList>
            <consortium name="US DOE Joint Genome Institute (JGI-PGF)"/>
            <person name="Lucas S."/>
            <person name="Copeland A."/>
            <person name="Lapidus A."/>
            <person name="Glavina del Rio T."/>
            <person name="Dalin E."/>
            <person name="Tice H."/>
            <person name="Bruce D."/>
            <person name="Goodwin L."/>
            <person name="Pitluck S."/>
            <person name="Larimer F."/>
            <person name="Land M.L."/>
            <person name="Hauser L."/>
            <person name="Muyzer G."/>
        </authorList>
    </citation>
    <scope>NUCLEOTIDE SEQUENCE [LARGE SCALE GENOMIC DNA]</scope>
    <source>
        <strain evidence="2 3">AHT 1</strain>
    </source>
</reference>
<organism evidence="2 3">
    <name type="scientific">Dethiobacter alkaliphilus AHT 1</name>
    <dbReference type="NCBI Taxonomy" id="555088"/>
    <lineage>
        <taxon>Bacteria</taxon>
        <taxon>Bacillati</taxon>
        <taxon>Bacillota</taxon>
        <taxon>Dethiobacteria</taxon>
        <taxon>Dethiobacterales</taxon>
        <taxon>Dethiobacteraceae</taxon>
        <taxon>Dethiobacter</taxon>
    </lineage>
</organism>
<gene>
    <name evidence="2" type="ORF">DealDRAFT_1033</name>
</gene>